<name>A0A323UJC7_RHOPL</name>
<organism evidence="1 2">
    <name type="scientific">Rhodopseudomonas palustris</name>
    <dbReference type="NCBI Taxonomy" id="1076"/>
    <lineage>
        <taxon>Bacteria</taxon>
        <taxon>Pseudomonadati</taxon>
        <taxon>Pseudomonadota</taxon>
        <taxon>Alphaproteobacteria</taxon>
        <taxon>Hyphomicrobiales</taxon>
        <taxon>Nitrobacteraceae</taxon>
        <taxon>Rhodopseudomonas</taxon>
    </lineage>
</organism>
<protein>
    <submittedName>
        <fullName evidence="1">Uncharacterized protein</fullName>
    </submittedName>
</protein>
<reference evidence="1 2" key="1">
    <citation type="submission" date="2018-06" db="EMBL/GenBank/DDBJ databases">
        <title>Draft Whole-Genome Sequence of the purple photosynthetic bacterium Rhodospeudomonas palustris XCP.</title>
        <authorList>
            <person name="Rayyan A."/>
            <person name="Meyer T.E."/>
            <person name="Kyndt J.A."/>
        </authorList>
    </citation>
    <scope>NUCLEOTIDE SEQUENCE [LARGE SCALE GENOMIC DNA]</scope>
    <source>
        <strain evidence="1 2">XCP</strain>
    </source>
</reference>
<comment type="caution">
    <text evidence="1">The sequence shown here is derived from an EMBL/GenBank/DDBJ whole genome shotgun (WGS) entry which is preliminary data.</text>
</comment>
<proteinExistence type="predicted"/>
<gene>
    <name evidence="1" type="ORF">DNX69_10660</name>
</gene>
<dbReference type="EMBL" id="QKQS01000013">
    <property type="protein sequence ID" value="PZA12431.1"/>
    <property type="molecule type" value="Genomic_DNA"/>
</dbReference>
<dbReference type="Proteomes" id="UP000248134">
    <property type="component" value="Unassembled WGS sequence"/>
</dbReference>
<accession>A0A323UJC7</accession>
<evidence type="ECO:0000313" key="1">
    <source>
        <dbReference type="EMBL" id="PZA12431.1"/>
    </source>
</evidence>
<evidence type="ECO:0000313" key="2">
    <source>
        <dbReference type="Proteomes" id="UP000248134"/>
    </source>
</evidence>
<dbReference type="AlphaFoldDB" id="A0A323UJC7"/>
<sequence length="171" mass="18571">MGDGESEPNGPGAHWTPEWGERFRQVLKRVGGLKGASELIDTKAEQIAKWRDGRTRPPFFALMTLVSAAKLDLNWLATGDAPPRRAAAVPADIDDELFGRVFEAVQRLYKDERVSLPPINLGRIAARKYGEISAATADPVERGVMIKLIVEQLRAEIRAAQAAPGTGKASA</sequence>